<comment type="caution">
    <text evidence="2">The sequence shown here is derived from an EMBL/GenBank/DDBJ whole genome shotgun (WGS) entry which is preliminary data.</text>
</comment>
<reference evidence="2" key="1">
    <citation type="submission" date="2019-12" db="EMBL/GenBank/DDBJ databases">
        <title>Genome sequencing and annotation of Brassica cretica.</title>
        <authorList>
            <person name="Studholme D.J."/>
            <person name="Sarris P.F."/>
        </authorList>
    </citation>
    <scope>NUCLEOTIDE SEQUENCE</scope>
    <source>
        <strain evidence="2">PFS-102/07</strain>
        <tissue evidence="2">Leaf</tissue>
    </source>
</reference>
<sequence>MKSEVQPESHRTFQTGHLGGTSDRGSFQRVHLNNQREFSHETNFHRSPTQPLITEAWNYKKGFTEEEVMDFRNWRFPSPSTCEYQLLEVDFSPTMKWPSPE</sequence>
<dbReference type="AlphaFoldDB" id="A0A8S9FJM5"/>
<name>A0A8S9FJM5_BRACR</name>
<dbReference type="EMBL" id="QGKY02002305">
    <property type="protein sequence ID" value="KAF2533995.1"/>
    <property type="molecule type" value="Genomic_DNA"/>
</dbReference>
<accession>A0A8S9FJM5</accession>
<evidence type="ECO:0000313" key="2">
    <source>
        <dbReference type="EMBL" id="KAF2533995.1"/>
    </source>
</evidence>
<proteinExistence type="predicted"/>
<evidence type="ECO:0000256" key="1">
    <source>
        <dbReference type="SAM" id="MobiDB-lite"/>
    </source>
</evidence>
<protein>
    <submittedName>
        <fullName evidence="2">Uncharacterized protein</fullName>
    </submittedName>
</protein>
<feature type="region of interest" description="Disordered" evidence="1">
    <location>
        <begin position="1"/>
        <end position="28"/>
    </location>
</feature>
<feature type="compositionally biased region" description="Basic and acidic residues" evidence="1">
    <location>
        <begin position="1"/>
        <end position="11"/>
    </location>
</feature>
<gene>
    <name evidence="2" type="ORF">F2Q70_00031046</name>
</gene>
<organism evidence="2">
    <name type="scientific">Brassica cretica</name>
    <name type="common">Mustard</name>
    <dbReference type="NCBI Taxonomy" id="69181"/>
    <lineage>
        <taxon>Eukaryota</taxon>
        <taxon>Viridiplantae</taxon>
        <taxon>Streptophyta</taxon>
        <taxon>Embryophyta</taxon>
        <taxon>Tracheophyta</taxon>
        <taxon>Spermatophyta</taxon>
        <taxon>Magnoliopsida</taxon>
        <taxon>eudicotyledons</taxon>
        <taxon>Gunneridae</taxon>
        <taxon>Pentapetalae</taxon>
        <taxon>rosids</taxon>
        <taxon>malvids</taxon>
        <taxon>Brassicales</taxon>
        <taxon>Brassicaceae</taxon>
        <taxon>Brassiceae</taxon>
        <taxon>Brassica</taxon>
    </lineage>
</organism>